<accession>A0AAD9KDS0</accession>
<dbReference type="InterPro" id="IPR042859">
    <property type="entry name" value="NOL11"/>
</dbReference>
<dbReference type="GO" id="GO:0003723">
    <property type="term" value="F:RNA binding"/>
    <property type="evidence" value="ECO:0007669"/>
    <property type="project" value="TreeGrafter"/>
</dbReference>
<dbReference type="PANTHER" id="PTHR15633">
    <property type="entry name" value="NUCLEOLAR PROTEIN 11"/>
    <property type="match status" value="1"/>
</dbReference>
<sequence length="314" mass="35608">MELLKKVEIMCSDVKNGVGVWDTKFALMRSFKLLSRETTCKWLYKVNRLLFIGCTDGLYTCNLTPFTATLAAAVGILKPGSDAIIMAMTQITKNDLTEIKETLHKLADPSQTPKSENFHSVFTSFTDWLSMASSGDLDNISSDINNLINRLANEKTFWPQKAVFQSLLDGHVLQGNHLTLLMPALMDHNETELIHQVLKNVSYIPESVIAQAMSYFTSNTALKLPYNDIFMVQSLRQVEFILIIDLLKYLSWLLSYAPASPQTADVEDIPSLSQLTFFKELGSLDTILRQLKEKWNQKPKHAAKFYCIQTLHIY</sequence>
<evidence type="ECO:0000313" key="2">
    <source>
        <dbReference type="Proteomes" id="UP001208570"/>
    </source>
</evidence>
<dbReference type="GO" id="GO:0030490">
    <property type="term" value="P:maturation of SSU-rRNA"/>
    <property type="evidence" value="ECO:0007669"/>
    <property type="project" value="InterPro"/>
</dbReference>
<dbReference type="GO" id="GO:0005730">
    <property type="term" value="C:nucleolus"/>
    <property type="evidence" value="ECO:0007669"/>
    <property type="project" value="TreeGrafter"/>
</dbReference>
<reference evidence="1" key="1">
    <citation type="journal article" date="2023" name="Mol. Biol. Evol.">
        <title>Third-Generation Sequencing Reveals the Adaptive Role of the Epigenome in Three Deep-Sea Polychaetes.</title>
        <authorList>
            <person name="Perez M."/>
            <person name="Aroh O."/>
            <person name="Sun Y."/>
            <person name="Lan Y."/>
            <person name="Juniper S.K."/>
            <person name="Young C.R."/>
            <person name="Angers B."/>
            <person name="Qian P.Y."/>
        </authorList>
    </citation>
    <scope>NUCLEOTIDE SEQUENCE</scope>
    <source>
        <strain evidence="1">P08H-3</strain>
    </source>
</reference>
<proteinExistence type="predicted"/>
<gene>
    <name evidence="1" type="ORF">LSH36_6g01086</name>
</gene>
<dbReference type="AlphaFoldDB" id="A0AAD9KDS0"/>
<dbReference type="Proteomes" id="UP001208570">
    <property type="component" value="Unassembled WGS sequence"/>
</dbReference>
<protein>
    <submittedName>
        <fullName evidence="1">Uncharacterized protein</fullName>
    </submittedName>
</protein>
<name>A0AAD9KDS0_9ANNE</name>
<keyword evidence="2" id="KW-1185">Reference proteome</keyword>
<dbReference type="EMBL" id="JAODUP010000006">
    <property type="protein sequence ID" value="KAK2169849.1"/>
    <property type="molecule type" value="Genomic_DNA"/>
</dbReference>
<dbReference type="PANTHER" id="PTHR15633:SF2">
    <property type="entry name" value="NUCLEOLAR PROTEIN 11"/>
    <property type="match status" value="1"/>
</dbReference>
<evidence type="ECO:0000313" key="1">
    <source>
        <dbReference type="EMBL" id="KAK2169849.1"/>
    </source>
</evidence>
<organism evidence="1 2">
    <name type="scientific">Paralvinella palmiformis</name>
    <dbReference type="NCBI Taxonomy" id="53620"/>
    <lineage>
        <taxon>Eukaryota</taxon>
        <taxon>Metazoa</taxon>
        <taxon>Spiralia</taxon>
        <taxon>Lophotrochozoa</taxon>
        <taxon>Annelida</taxon>
        <taxon>Polychaeta</taxon>
        <taxon>Sedentaria</taxon>
        <taxon>Canalipalpata</taxon>
        <taxon>Terebellida</taxon>
        <taxon>Terebelliformia</taxon>
        <taxon>Alvinellidae</taxon>
        <taxon>Paralvinella</taxon>
    </lineage>
</organism>
<comment type="caution">
    <text evidence="1">The sequence shown here is derived from an EMBL/GenBank/DDBJ whole genome shotgun (WGS) entry which is preliminary data.</text>
</comment>